<evidence type="ECO:0000256" key="1">
    <source>
        <dbReference type="ARBA" id="ARBA00022649"/>
    </source>
</evidence>
<reference evidence="2 3" key="1">
    <citation type="submission" date="2019-04" db="EMBL/GenBank/DDBJ databases">
        <title>Pedobacter sp. AR-3-17 sp. nov., isolated from Arctic soil.</title>
        <authorList>
            <person name="Dahal R.H."/>
            <person name="Kim D.-U."/>
        </authorList>
    </citation>
    <scope>NUCLEOTIDE SEQUENCE [LARGE SCALE GENOMIC DNA]</scope>
    <source>
        <strain evidence="2 3">AR-3-17</strain>
    </source>
</reference>
<proteinExistence type="predicted"/>
<dbReference type="InterPro" id="IPR035093">
    <property type="entry name" value="RelE/ParE_toxin_dom_sf"/>
</dbReference>
<evidence type="ECO:0000313" key="2">
    <source>
        <dbReference type="EMBL" id="TKB98954.1"/>
    </source>
</evidence>
<accession>A0A4U1C1T8</accession>
<sequence length="97" mass="11574">MAYKISISPLTQSEIENAIDYYSLYSADAPKYFILSLKNAYSSLSKNPFYQIRYKNIRAFKLKKFPYSLYFIIDEENKSLKIISCFHDRRNPKKRPK</sequence>
<protein>
    <submittedName>
        <fullName evidence="2">Type II toxin-antitoxin system RelE/ParE family toxin</fullName>
    </submittedName>
</protein>
<comment type="caution">
    <text evidence="2">The sequence shown here is derived from an EMBL/GenBank/DDBJ whole genome shotgun (WGS) entry which is preliminary data.</text>
</comment>
<dbReference type="InterPro" id="IPR007712">
    <property type="entry name" value="RelE/ParE_toxin"/>
</dbReference>
<dbReference type="EMBL" id="SWBP01000002">
    <property type="protein sequence ID" value="TKB98954.1"/>
    <property type="molecule type" value="Genomic_DNA"/>
</dbReference>
<dbReference type="Gene3D" id="3.30.2310.20">
    <property type="entry name" value="RelE-like"/>
    <property type="match status" value="1"/>
</dbReference>
<gene>
    <name evidence="2" type="ORF">FA046_07515</name>
</gene>
<dbReference type="Proteomes" id="UP000308181">
    <property type="component" value="Unassembled WGS sequence"/>
</dbReference>
<dbReference type="OrthoDB" id="595476at2"/>
<name>A0A4U1C1T8_9SPHI</name>
<organism evidence="2 3">
    <name type="scientific">Pedobacter cryophilus</name>
    <dbReference type="NCBI Taxonomy" id="2571271"/>
    <lineage>
        <taxon>Bacteria</taxon>
        <taxon>Pseudomonadati</taxon>
        <taxon>Bacteroidota</taxon>
        <taxon>Sphingobacteriia</taxon>
        <taxon>Sphingobacteriales</taxon>
        <taxon>Sphingobacteriaceae</taxon>
        <taxon>Pedobacter</taxon>
    </lineage>
</organism>
<keyword evidence="1" id="KW-1277">Toxin-antitoxin system</keyword>
<dbReference type="RefSeq" id="WP_136825767.1">
    <property type="nucleotide sequence ID" value="NZ_SWBP01000002.1"/>
</dbReference>
<evidence type="ECO:0000313" key="3">
    <source>
        <dbReference type="Proteomes" id="UP000308181"/>
    </source>
</evidence>
<keyword evidence="3" id="KW-1185">Reference proteome</keyword>
<dbReference type="Pfam" id="PF05016">
    <property type="entry name" value="ParE_toxin"/>
    <property type="match status" value="1"/>
</dbReference>
<dbReference type="AlphaFoldDB" id="A0A4U1C1T8"/>